<gene>
    <name evidence="1" type="ORF">M8818_001661</name>
</gene>
<reference evidence="1" key="1">
    <citation type="submission" date="2024-02" db="EMBL/GenBank/DDBJ databases">
        <title>Metagenome Assembled Genome of Zalaria obscura JY119.</title>
        <authorList>
            <person name="Vighnesh L."/>
            <person name="Jagadeeshwari U."/>
            <person name="Venkata Ramana C."/>
            <person name="Sasikala C."/>
        </authorList>
    </citation>
    <scope>NUCLEOTIDE SEQUENCE</scope>
    <source>
        <strain evidence="1">JY119</strain>
    </source>
</reference>
<proteinExistence type="predicted"/>
<name>A0ACC3SJ01_9PEZI</name>
<accession>A0ACC3SJ01</accession>
<evidence type="ECO:0000313" key="1">
    <source>
        <dbReference type="EMBL" id="KAK8216698.1"/>
    </source>
</evidence>
<sequence length="1322" mass="145728">MPGLKVVALISGGKDSLFSILHCIANGHEVVALANLHPPLEEGKQQDDMDSFMYQTIGHAIIPLYEQALGLPLFRQEILGTAVNQDKSYSAVASDEDETESLTPLLQKVMAAHPEVNAVSTGAILSDYQRTRVESVALRLGLTPLSYLWQFPFLPPNQEASLLDDMTAVGQDARIIKVASGGLDDSFIWNNVADNRTKTRLRRAMERFGVAGGGAALGEGGEYETLAIDGPAPLWKASICIEEGARTVVSGEGGTASVQIKHAKVLPKEAGFEHRPSEVRKPSLLDPSFESTLTGLAEITPLNTKKQTEAQLTPIDFPTWQSRTIGDVKLIANAVAEGTNAMGQMNGILQQLHSDYQIAPEAIAFTTILLRSMSDFASVNASYGAFFTKPNPPARVTIACGNNLPAGVLVSLSIIAVSGPTLKARRGLHVQSRSYWAPANIGPYSQAIAIPTKSLDGEEKLPMLVHVAGQIPLIPPSMELPEAESSTPEADFRLQATLSLQHLWRIGRRMDVEAWLGAVAVLAAETGPGNVSRVATALGAWELAHRGTSHERDSGDESDDGVDVWDLTHRGALPRGHGAGQSSSQPGMSCFTGGSIPPCFVVEVESLPRNATIEWASSGLTSCAGSISARSGTSKDAIWHVLETEQSVQAGWVALGDLGALEDLESMVGLPKEATSECIFTLYTADEVPHQWASQRGRPHLSPFATLPEHPYNHKVPNRVHSYIMAPDLNAISNGSKFDYSQPGSSGYNIPQNTTYNDPSNRKLRVLTIGGGVSGILNAYQIQKHCSNVEHVIYEKNEDIGGTWIENRYPGAACDIPSHAYTYNFALNPDWPRFFSYSPDIWKYLDKVCNTFDLRKYMTFHTEVVGCYWQEDKGEWLVKLRQSRPGEQPRELEDHCHLLLHATGILNNFKWPNIPGLKDKFKGKVVHTARWPQDYQRKQWEKDNVAVIGSGASSIQTVPAMQPHTKHIDVFVRTAIWFVQIASNYGQNKEYTQDERDNFRHDPKSLVAHAKDIEDQVNGLWGTFYSGSEAQTNATKTFTERMKEFIKDERLLKGFTPKFGLGCRRVTPGDPYMEAIQKPNVDVHFTPVVSCTEDGVVGEDGVERKCDTIICATGFDVSYKPRFPIVGQNGTDLKDKWKVCPEGYLGLAIPDFPNFLTFIGPTWPVENGSVMGPLGTVSEYALQIIKKMQNEDIKSFVPKQDVTDLFNEHCQEWIKYTVWKDDCRSWYKNNVTGRVNAVWPGSSLHYQRVITSPRYEDFNISYNNKNPWAHLGMGWTTENRKGAQHADCSPYLNLANIDPKWLEAVGGDPRSLVEDERAGMSA</sequence>
<evidence type="ECO:0000313" key="2">
    <source>
        <dbReference type="Proteomes" id="UP001320706"/>
    </source>
</evidence>
<dbReference type="Proteomes" id="UP001320706">
    <property type="component" value="Unassembled WGS sequence"/>
</dbReference>
<keyword evidence="2" id="KW-1185">Reference proteome</keyword>
<organism evidence="1 2">
    <name type="scientific">Zalaria obscura</name>
    <dbReference type="NCBI Taxonomy" id="2024903"/>
    <lineage>
        <taxon>Eukaryota</taxon>
        <taxon>Fungi</taxon>
        <taxon>Dikarya</taxon>
        <taxon>Ascomycota</taxon>
        <taxon>Pezizomycotina</taxon>
        <taxon>Dothideomycetes</taxon>
        <taxon>Dothideomycetidae</taxon>
        <taxon>Dothideales</taxon>
        <taxon>Zalariaceae</taxon>
        <taxon>Zalaria</taxon>
    </lineage>
</organism>
<dbReference type="EMBL" id="JAMKPW020000007">
    <property type="protein sequence ID" value="KAK8216698.1"/>
    <property type="molecule type" value="Genomic_DNA"/>
</dbReference>
<comment type="caution">
    <text evidence="1">The sequence shown here is derived from an EMBL/GenBank/DDBJ whole genome shotgun (WGS) entry which is preliminary data.</text>
</comment>
<protein>
    <submittedName>
        <fullName evidence="1">Uncharacterized protein</fullName>
    </submittedName>
</protein>